<comment type="similarity">
    <text evidence="2">Belongs to the peptidase M13 family.</text>
</comment>
<dbReference type="GO" id="GO:0016485">
    <property type="term" value="P:protein processing"/>
    <property type="evidence" value="ECO:0007669"/>
    <property type="project" value="TreeGrafter"/>
</dbReference>
<feature type="signal peptide" evidence="3">
    <location>
        <begin position="1"/>
        <end position="21"/>
    </location>
</feature>
<feature type="domain" description="Peptidase M13 N-terminal" evidence="4">
    <location>
        <begin position="46"/>
        <end position="310"/>
    </location>
</feature>
<dbReference type="VEuPathDB" id="VectorBase:MDOMA2_018374"/>
<dbReference type="InterPro" id="IPR024079">
    <property type="entry name" value="MetalloPept_cat_dom_sf"/>
</dbReference>
<dbReference type="PANTHER" id="PTHR11733">
    <property type="entry name" value="ZINC METALLOPROTEASE FAMILY M13 NEPRILYSIN-RELATED"/>
    <property type="match status" value="1"/>
</dbReference>
<evidence type="ECO:0000256" key="2">
    <source>
        <dbReference type="ARBA" id="ARBA00007357"/>
    </source>
</evidence>
<dbReference type="eggNOG" id="KOG3624">
    <property type="taxonomic scope" value="Eukaryota"/>
</dbReference>
<evidence type="ECO:0000313" key="5">
    <source>
        <dbReference type="EnsemblMetazoa" id="MDOA006765-PA"/>
    </source>
</evidence>
<dbReference type="GO" id="GO:0004222">
    <property type="term" value="F:metalloendopeptidase activity"/>
    <property type="evidence" value="ECO:0007669"/>
    <property type="project" value="InterPro"/>
</dbReference>
<dbReference type="InterPro" id="IPR042089">
    <property type="entry name" value="Peptidase_M13_dom_2"/>
</dbReference>
<proteinExistence type="inferred from homology"/>
<dbReference type="EnsemblMetazoa" id="MDOA006765-RA">
    <property type="protein sequence ID" value="MDOA006765-PA"/>
    <property type="gene ID" value="MDOA006765"/>
</dbReference>
<gene>
    <name evidence="5" type="primary">101889243</name>
</gene>
<dbReference type="GO" id="GO:0005886">
    <property type="term" value="C:plasma membrane"/>
    <property type="evidence" value="ECO:0007669"/>
    <property type="project" value="UniProtKB-SubCell"/>
</dbReference>
<dbReference type="PROSITE" id="PS51885">
    <property type="entry name" value="NEPRILYSIN"/>
    <property type="match status" value="1"/>
</dbReference>
<dbReference type="Pfam" id="PF05649">
    <property type="entry name" value="Peptidase_M13_N"/>
    <property type="match status" value="1"/>
</dbReference>
<comment type="subcellular location">
    <subcellularLocation>
        <location evidence="1">Cell membrane</location>
        <topology evidence="1">Single-pass type II membrane protein</topology>
    </subcellularLocation>
</comment>
<dbReference type="InterPro" id="IPR008753">
    <property type="entry name" value="Peptidase_M13_N"/>
</dbReference>
<reference evidence="5" key="1">
    <citation type="submission" date="2020-05" db="UniProtKB">
        <authorList>
            <consortium name="EnsemblMetazoa"/>
        </authorList>
    </citation>
    <scope>IDENTIFICATION</scope>
    <source>
        <strain evidence="5">Aabys</strain>
    </source>
</reference>
<dbReference type="KEGG" id="mde:101889243"/>
<dbReference type="AlphaFoldDB" id="A0A1I8MNA1"/>
<evidence type="ECO:0000259" key="4">
    <source>
        <dbReference type="Pfam" id="PF05649"/>
    </source>
</evidence>
<dbReference type="Gene3D" id="1.10.1380.10">
    <property type="entry name" value="Neutral endopeptidase , domain2"/>
    <property type="match status" value="1"/>
</dbReference>
<dbReference type="Gene3D" id="3.40.390.10">
    <property type="entry name" value="Collagenase (Catalytic Domain)"/>
    <property type="match status" value="1"/>
</dbReference>
<accession>A0A1I8MNA1</accession>
<organism evidence="5">
    <name type="scientific">Musca domestica</name>
    <name type="common">House fly</name>
    <dbReference type="NCBI Taxonomy" id="7370"/>
    <lineage>
        <taxon>Eukaryota</taxon>
        <taxon>Metazoa</taxon>
        <taxon>Ecdysozoa</taxon>
        <taxon>Arthropoda</taxon>
        <taxon>Hexapoda</taxon>
        <taxon>Insecta</taxon>
        <taxon>Pterygota</taxon>
        <taxon>Neoptera</taxon>
        <taxon>Endopterygota</taxon>
        <taxon>Diptera</taxon>
        <taxon>Brachycera</taxon>
        <taxon>Muscomorpha</taxon>
        <taxon>Muscoidea</taxon>
        <taxon>Muscidae</taxon>
        <taxon>Musca</taxon>
    </lineage>
</organism>
<dbReference type="OrthoDB" id="7867452at2759"/>
<sequence length="591" mass="69941">MKLWQIWLVFAVTLVSHQCLGEHTHETVNLEKQKTIVKSMNLDSEPCSDFLRYSCGNWWRDHNRNQNYYNDHLEYLEYNVTMELIGHLEKPNVMENKPKFAKTVQTLYNSCMNSRTFVAHYYMIVLKQLEGIDWMLLAKNETGQVDYDWLQIFAVASRYGMKDILLDEYIAPMEGEPTQMAIHLRKYANRYGFNRMSDQDFRNLRDTMDTEVNVNGYYKDIENFESKLKDIEKLKYPTRSKKIWQVQDIPYEWLKKYLKYLVEPVHSLDPQMRVVVSDLEYLKALDEFLMKSDPKFLRIYMELRFLSYFDNNVLELRKRPCLKAVQWIMPLAMHWIYEDMHPLNVGAHNEIQHMFSRILQEINNTAYQDRYGAIDPESLHKLITMQLVIGNLPRSNTIEFLEQHYASITLTSQFYKNFLAIQQQNAKRMLEALFNPTPAANEFYDKFENLPYVAVNKPRYYPAHNVMLLPSYLPRTSEYHPEFEDIFKYSFLGSTLASAVYSTLTFRTFDYDQLQMVKTVGGIQASYDVFFAHNSHEHLEVKGDAKDLSLRQLFLINVMQKNCGTVVNEYALNAIVTYLRDFGEVFDCNVD</sequence>
<dbReference type="InterPro" id="IPR000718">
    <property type="entry name" value="Peptidase_M13"/>
</dbReference>
<dbReference type="SUPFAM" id="SSF55486">
    <property type="entry name" value="Metalloproteases ('zincins'), catalytic domain"/>
    <property type="match status" value="1"/>
</dbReference>
<feature type="chain" id="PRO_5044560602" description="Peptidase M13 N-terminal domain-containing protein" evidence="3">
    <location>
        <begin position="22"/>
        <end position="591"/>
    </location>
</feature>
<keyword evidence="3" id="KW-0732">Signal</keyword>
<evidence type="ECO:0000256" key="1">
    <source>
        <dbReference type="ARBA" id="ARBA00004401"/>
    </source>
</evidence>
<name>A0A1I8MNA1_MUSDO</name>
<dbReference type="VEuPathDB" id="VectorBase:MDOA006765"/>
<dbReference type="PANTHER" id="PTHR11733:SF241">
    <property type="entry name" value="GH26575P-RELATED"/>
    <property type="match status" value="1"/>
</dbReference>
<evidence type="ECO:0000256" key="3">
    <source>
        <dbReference type="SAM" id="SignalP"/>
    </source>
</evidence>
<dbReference type="RefSeq" id="XP_005183692.2">
    <property type="nucleotide sequence ID" value="XM_005183635.2"/>
</dbReference>
<protein>
    <recommendedName>
        <fullName evidence="4">Peptidase M13 N-terminal domain-containing protein</fullName>
    </recommendedName>
</protein>